<feature type="domain" description="Uracil-DNA glycosylase-like" evidence="1">
    <location>
        <begin position="22"/>
        <end position="201"/>
    </location>
</feature>
<evidence type="ECO:0000313" key="3">
    <source>
        <dbReference type="Proteomes" id="UP000054099"/>
    </source>
</evidence>
<name>A0A0V8JEZ5_9BACL</name>
<dbReference type="SUPFAM" id="SSF52141">
    <property type="entry name" value="Uracil-DNA glycosylase-like"/>
    <property type="match status" value="1"/>
</dbReference>
<dbReference type="InterPro" id="IPR036895">
    <property type="entry name" value="Uracil-DNA_glycosylase-like_sf"/>
</dbReference>
<dbReference type="RefSeq" id="WP_061969810.1">
    <property type="nucleotide sequence ID" value="NZ_FMAV01000001.1"/>
</dbReference>
<dbReference type="EMBL" id="LNQN01000001">
    <property type="protein sequence ID" value="KSU85232.1"/>
    <property type="molecule type" value="Genomic_DNA"/>
</dbReference>
<sequence length="216" mass="24648">MLSDLQKIFLQAKDQFTVSDLFSSELHILFILESPHREEIKHGAPLAGSSGRSVSKVLFGEQENLPFGRLLKKNSEQPPYNGLGIMNVCPFPMQSAAIPSGEWVNEHADFVKVIEKVRTSNDKDAFKQDDWNTFQEIMLTDFRERLSQLSSRPLVIVPCGRFAQKQFRLAGVLGPRWSLIENVPHPSYNSWTKERYRTQIQEVKHAVESLHAGELK</sequence>
<evidence type="ECO:0000313" key="2">
    <source>
        <dbReference type="EMBL" id="KSU85232.1"/>
    </source>
</evidence>
<protein>
    <recommendedName>
        <fullName evidence="1">Uracil-DNA glycosylase-like domain-containing protein</fullName>
    </recommendedName>
</protein>
<dbReference type="Pfam" id="PF03167">
    <property type="entry name" value="UDG"/>
    <property type="match status" value="1"/>
</dbReference>
<accession>A0A0V8JEZ5</accession>
<dbReference type="Proteomes" id="UP000054099">
    <property type="component" value="Unassembled WGS sequence"/>
</dbReference>
<comment type="caution">
    <text evidence="2">The sequence shown here is derived from an EMBL/GenBank/DDBJ whole genome shotgun (WGS) entry which is preliminary data.</text>
</comment>
<evidence type="ECO:0000259" key="1">
    <source>
        <dbReference type="Pfam" id="PF03167"/>
    </source>
</evidence>
<dbReference type="OrthoDB" id="5066079at2"/>
<proteinExistence type="predicted"/>
<dbReference type="AlphaFoldDB" id="A0A0V8JEZ5"/>
<dbReference type="InterPro" id="IPR005122">
    <property type="entry name" value="Uracil-DNA_glycosylase-like"/>
</dbReference>
<gene>
    <name evidence="2" type="ORF">AS030_06890</name>
</gene>
<keyword evidence="3" id="KW-1185">Reference proteome</keyword>
<reference evidence="2 3" key="1">
    <citation type="journal article" date="2014" name="Antonie Van Leeuwenhoek">
        <title>Fictibacillus enclensis sp. nov., isolated from marine sediment.</title>
        <authorList>
            <person name="Dastager S.G."/>
            <person name="Mawlankar R."/>
            <person name="Srinivasan K."/>
            <person name="Tang S.K."/>
            <person name="Lee J.C."/>
            <person name="Ramana V.V."/>
            <person name="Shouche Y.S."/>
        </authorList>
    </citation>
    <scope>NUCLEOTIDE SEQUENCE [LARGE SCALE GENOMIC DNA]</scope>
    <source>
        <strain evidence="2 3">NIO-1003</strain>
    </source>
</reference>
<dbReference type="Gene3D" id="3.40.470.10">
    <property type="entry name" value="Uracil-DNA glycosylase-like domain"/>
    <property type="match status" value="1"/>
</dbReference>
<organism evidence="2 3">
    <name type="scientific">Fictibacillus enclensis</name>
    <dbReference type="NCBI Taxonomy" id="1017270"/>
    <lineage>
        <taxon>Bacteria</taxon>
        <taxon>Bacillati</taxon>
        <taxon>Bacillota</taxon>
        <taxon>Bacilli</taxon>
        <taxon>Bacillales</taxon>
        <taxon>Fictibacillaceae</taxon>
        <taxon>Fictibacillus</taxon>
    </lineage>
</organism>